<proteinExistence type="predicted"/>
<evidence type="ECO:0000313" key="3">
    <source>
        <dbReference type="Proteomes" id="UP000619295"/>
    </source>
</evidence>
<dbReference type="Proteomes" id="UP000619295">
    <property type="component" value="Unassembled WGS sequence"/>
</dbReference>
<gene>
    <name evidence="2" type="ORF">IED13_27230</name>
</gene>
<dbReference type="EMBL" id="JACXWY010000037">
    <property type="protein sequence ID" value="MBD3849409.1"/>
    <property type="molecule type" value="Genomic_DNA"/>
</dbReference>
<comment type="caution">
    <text evidence="2">The sequence shown here is derived from an EMBL/GenBank/DDBJ whole genome shotgun (WGS) entry which is preliminary data.</text>
</comment>
<reference evidence="2" key="1">
    <citation type="submission" date="2020-09" db="EMBL/GenBank/DDBJ databases">
        <title>Bosea spartocytisi sp. nov. a root nodule endophyte of Spartocytisus supranubius in the high mountain ecosystem fo the Teide National Park (Canary Islands, Spain).</title>
        <authorList>
            <person name="Pulido-Suarez L."/>
            <person name="Peix A."/>
            <person name="Igual J.M."/>
            <person name="Socas-Perez N."/>
            <person name="Velazquez E."/>
            <person name="Flores-Felix J.D."/>
            <person name="Leon-Barrios M."/>
        </authorList>
    </citation>
    <scope>NUCLEOTIDE SEQUENCE</scope>
    <source>
        <strain evidence="2">SSUT16</strain>
    </source>
</reference>
<organism evidence="2 3">
    <name type="scientific">Bosea spartocytisi</name>
    <dbReference type="NCBI Taxonomy" id="2773451"/>
    <lineage>
        <taxon>Bacteria</taxon>
        <taxon>Pseudomonadati</taxon>
        <taxon>Pseudomonadota</taxon>
        <taxon>Alphaproteobacteria</taxon>
        <taxon>Hyphomicrobiales</taxon>
        <taxon>Boseaceae</taxon>
        <taxon>Bosea</taxon>
    </lineage>
</organism>
<evidence type="ECO:0000256" key="1">
    <source>
        <dbReference type="SAM" id="MobiDB-lite"/>
    </source>
</evidence>
<evidence type="ECO:0000313" key="2">
    <source>
        <dbReference type="EMBL" id="MBD3849409.1"/>
    </source>
</evidence>
<dbReference type="AlphaFoldDB" id="A0A927EGB0"/>
<sequence>MAVNSSPARRVFTKAEDGNWIDRTLPFLEGFRTAPFGQQRAVIQELAALTGQAENTARRALVALQYLDDKGVDLANLHVRPPVMSIEAVLRVGKRQAGLEDDLLQKLLRGEGTAAEFREAADRLLADLAVHKGGVSRVRKLSDIVIDHITPSSFVVPKFRQPLGPRPRPYVVVDIDKFRLVIFRVTGKEPALAKAIGYRLLEASVLQAVVTGSRTIVCSDIPLDDLEAIRGDMGEWQDRLLIERCSLEDDIAVILGNGPRRWRWPFPPSEIGRAGTRPAKEQQPVVNQ</sequence>
<keyword evidence="3" id="KW-1185">Reference proteome</keyword>
<name>A0A927EGB0_9HYPH</name>
<feature type="region of interest" description="Disordered" evidence="1">
    <location>
        <begin position="266"/>
        <end position="288"/>
    </location>
</feature>
<dbReference type="RefSeq" id="WP_191126001.1">
    <property type="nucleotide sequence ID" value="NZ_JACXWY010000037.1"/>
</dbReference>
<protein>
    <submittedName>
        <fullName evidence="2">Uncharacterized protein</fullName>
    </submittedName>
</protein>
<accession>A0A927EGB0</accession>